<sequence length="1124" mass="124346">MANDEETISEPAADHDASTNINGIAAAGCEEGGAEEEIAVAVPDDDGGGNNGNRRFSRREIVGEMKKQAGLAGPLVSFNFLTYLLQVISVMFVGHLGELPLAGASLATSFASVTSLTLLRGMASALETLCGQSYGAKQYHALGIHLQRAMIVLLLAAVPLSLLSFFAGDILLLLRQDPEISAEAGRYAKFIIPTIFGFAVLESHVRFLQSQNNVVPLMVTTGATTLLHVLLCWALVFKSGLGYRGAALANAVSYWVDAVSLFVYVRVADSCKRTWRGWSKEAWSGIPGFVRLAVPSAVMLSLEVWSFEMMVLLGGLLPDPKLETSVLSISFNISAMIYMLPLGIGAAVSTRVSNELGNGRPRAARLAVCVAFAMVTVEAISVGIVLVAGRNVWGHLYSKENRVVRYVGEILLLTAGFHLFDAVQSVFSGTWRGCGRQKLGAFVNLGAYYLLGVPCSIVLAFVYHKGGKGLWIGLTVAVFSQAMLMGILTVRTNWEKERVQGIAVEPEPNWSFESLLSELDSLEKKLSSSANFPVPFTKNQSRGYPNGKTVERLSVAFSMRISEEELEVSDGEEDDSRALVVAKRFNLDDVDARENDESDQEFGALDVQPYLMDEVGLVEAALFERIHEHQLEVKEGIRSQLSTLELDLISKNQKDASAFARIDKYSEARRETDRKLDTLYQRNIAEALDDHLTAIQRDHEIKSQMEERRIRIDAEEAKRKEKAVQEERLRQERAREEAEAKRRAEEARIAALEAEKKAKEEAAKREALKTVVSSEQTNATAVNTPPNQDSQSQASKSNTTKASQSAGDIVRASASALSLEQGRLQKLRELEDQNQSLMSMSNMNLGQHTRPIGRLIRQIRGIEENVRTKASELLKIFKNPACPESITIAAFAKKAVEHCENPDNAAFASAQVIVLITSQVPYAMDLILAEFHKACIYTVPKHIAYSKAAFSSKEAYYKEQLGFKEDGGQLESVKDYLKRMEAYMRLYGALVQTETVRGIENPHGPAAGWSWLARFLNALPANSFTAVALNAFLQTAGFVLYRKYKSQFAKLLHMVSSHFLNALKTRNDPDLRPIITEIESYIQDKSFLKEPEGRRMEGKPLLSSQMPSEPEYNQYNQYNNTYRR</sequence>
<dbReference type="GO" id="GO:0016020">
    <property type="term" value="C:membrane"/>
    <property type="evidence" value="ECO:0007669"/>
    <property type="project" value="InterPro"/>
</dbReference>
<feature type="transmembrane region" description="Helical" evidence="10">
    <location>
        <begin position="364"/>
        <end position="386"/>
    </location>
</feature>
<keyword evidence="10" id="KW-1133">Transmembrane helix</keyword>
<dbReference type="NCBIfam" id="TIGR00797">
    <property type="entry name" value="matE"/>
    <property type="match status" value="1"/>
</dbReference>
<dbReference type="AlphaFoldDB" id="A0AAV0J1M7"/>
<evidence type="ECO:0000313" key="12">
    <source>
        <dbReference type="EMBL" id="CAI0402930.1"/>
    </source>
</evidence>
<feature type="transmembrane region" description="Helical" evidence="10">
    <location>
        <begin position="288"/>
        <end position="307"/>
    </location>
</feature>
<evidence type="ECO:0000256" key="9">
    <source>
        <dbReference type="ARBA" id="ARBA00023242"/>
    </source>
</evidence>
<keyword evidence="4" id="KW-0813">Transport</keyword>
<keyword evidence="13" id="KW-1185">Reference proteome</keyword>
<proteinExistence type="inferred from homology"/>
<dbReference type="CDD" id="cd13132">
    <property type="entry name" value="MATE_eukaryotic"/>
    <property type="match status" value="1"/>
</dbReference>
<dbReference type="InterPro" id="IPR002528">
    <property type="entry name" value="MATE_fam"/>
</dbReference>
<evidence type="ECO:0000256" key="3">
    <source>
        <dbReference type="ARBA" id="ARBA00011056"/>
    </source>
</evidence>
<evidence type="ECO:0000256" key="10">
    <source>
        <dbReference type="RuleBase" id="RU004914"/>
    </source>
</evidence>
<feature type="transmembrane region" description="Helical" evidence="10">
    <location>
        <begin position="214"/>
        <end position="236"/>
    </location>
</feature>
<feature type="transmembrane region" description="Helical" evidence="10">
    <location>
        <begin position="469"/>
        <end position="490"/>
    </location>
</feature>
<feature type="compositionally biased region" description="Polar residues" evidence="11">
    <location>
        <begin position="771"/>
        <end position="806"/>
    </location>
</feature>
<dbReference type="Proteomes" id="UP001154282">
    <property type="component" value="Unassembled WGS sequence"/>
</dbReference>
<evidence type="ECO:0000256" key="6">
    <source>
        <dbReference type="ARBA" id="ARBA00022927"/>
    </source>
</evidence>
<evidence type="ECO:0000313" key="13">
    <source>
        <dbReference type="Proteomes" id="UP001154282"/>
    </source>
</evidence>
<dbReference type="EMBL" id="CAMGYJ010000004">
    <property type="protein sequence ID" value="CAI0402930.1"/>
    <property type="molecule type" value="Genomic_DNA"/>
</dbReference>
<dbReference type="InterPro" id="IPR045069">
    <property type="entry name" value="MATE_euk"/>
</dbReference>
<gene>
    <name evidence="12" type="ORF">LITE_LOCUS11829</name>
</gene>
<evidence type="ECO:0000256" key="11">
    <source>
        <dbReference type="SAM" id="MobiDB-lite"/>
    </source>
</evidence>
<dbReference type="Gene3D" id="1.25.40.510">
    <property type="entry name" value="GLE1-like"/>
    <property type="match status" value="1"/>
</dbReference>
<dbReference type="PANTHER" id="PTHR12960">
    <property type="entry name" value="GLE-1-RELATED"/>
    <property type="match status" value="1"/>
</dbReference>
<dbReference type="GO" id="GO:0000822">
    <property type="term" value="F:inositol hexakisphosphate binding"/>
    <property type="evidence" value="ECO:0007669"/>
    <property type="project" value="TreeGrafter"/>
</dbReference>
<dbReference type="InterPro" id="IPR012476">
    <property type="entry name" value="GLE1"/>
</dbReference>
<dbReference type="Pfam" id="PF01554">
    <property type="entry name" value="MatE"/>
    <property type="match status" value="2"/>
</dbReference>
<dbReference type="GO" id="GO:0016973">
    <property type="term" value="P:poly(A)+ mRNA export from nucleus"/>
    <property type="evidence" value="ECO:0007669"/>
    <property type="project" value="InterPro"/>
</dbReference>
<feature type="compositionally biased region" description="Low complexity" evidence="11">
    <location>
        <begin position="1112"/>
        <end position="1124"/>
    </location>
</feature>
<feature type="transmembrane region" description="Helical" evidence="10">
    <location>
        <begin position="186"/>
        <end position="202"/>
    </location>
</feature>
<protein>
    <recommendedName>
        <fullName evidence="10">Protein DETOXIFICATION</fullName>
    </recommendedName>
    <alternativeName>
        <fullName evidence="10">Multidrug and toxic compound extrusion protein</fullName>
    </alternativeName>
</protein>
<comment type="similarity">
    <text evidence="3">Belongs to the GLE1 family.</text>
</comment>
<dbReference type="GO" id="GO:0005737">
    <property type="term" value="C:cytoplasm"/>
    <property type="evidence" value="ECO:0007669"/>
    <property type="project" value="TreeGrafter"/>
</dbReference>
<comment type="subcellular location">
    <subcellularLocation>
        <location evidence="1">Nucleus</location>
        <location evidence="1">Nuclear pore complex</location>
    </subcellularLocation>
</comment>
<feature type="region of interest" description="Disordered" evidence="11">
    <location>
        <begin position="1092"/>
        <end position="1124"/>
    </location>
</feature>
<dbReference type="GO" id="GO:0031369">
    <property type="term" value="F:translation initiation factor binding"/>
    <property type="evidence" value="ECO:0007669"/>
    <property type="project" value="TreeGrafter"/>
</dbReference>
<feature type="transmembrane region" description="Helical" evidence="10">
    <location>
        <begin position="151"/>
        <end position="174"/>
    </location>
</feature>
<dbReference type="GO" id="GO:0015031">
    <property type="term" value="P:protein transport"/>
    <property type="evidence" value="ECO:0007669"/>
    <property type="project" value="UniProtKB-KW"/>
</dbReference>
<reference evidence="12" key="1">
    <citation type="submission" date="2022-08" db="EMBL/GenBank/DDBJ databases">
        <authorList>
            <person name="Gutierrez-Valencia J."/>
        </authorList>
    </citation>
    <scope>NUCLEOTIDE SEQUENCE</scope>
</reference>
<evidence type="ECO:0000256" key="2">
    <source>
        <dbReference type="ARBA" id="ARBA00010199"/>
    </source>
</evidence>
<keyword evidence="9" id="KW-0539">Nucleus</keyword>
<comment type="similarity">
    <text evidence="2 10">Belongs to the multi antimicrobial extrusion (MATE) (TC 2.A.66.1) family.</text>
</comment>
<keyword evidence="8" id="KW-0906">Nuclear pore complex</keyword>
<dbReference type="Pfam" id="PF07817">
    <property type="entry name" value="GLE1"/>
    <property type="match status" value="1"/>
</dbReference>
<comment type="caution">
    <text evidence="12">The sequence shown here is derived from an EMBL/GenBank/DDBJ whole genome shotgun (WGS) entry which is preliminary data.</text>
</comment>
<keyword evidence="5" id="KW-0509">mRNA transport</keyword>
<feature type="transmembrane region" description="Helical" evidence="10">
    <location>
        <begin position="69"/>
        <end position="93"/>
    </location>
</feature>
<dbReference type="GO" id="GO:0042910">
    <property type="term" value="F:xenobiotic transmembrane transporter activity"/>
    <property type="evidence" value="ECO:0007669"/>
    <property type="project" value="InterPro"/>
</dbReference>
<dbReference type="GO" id="GO:0015297">
    <property type="term" value="F:antiporter activity"/>
    <property type="evidence" value="ECO:0007669"/>
    <property type="project" value="InterPro"/>
</dbReference>
<evidence type="ECO:0000256" key="5">
    <source>
        <dbReference type="ARBA" id="ARBA00022816"/>
    </source>
</evidence>
<feature type="transmembrane region" description="Helical" evidence="10">
    <location>
        <begin position="327"/>
        <end position="352"/>
    </location>
</feature>
<dbReference type="GO" id="GO:1990961">
    <property type="term" value="P:xenobiotic detoxification by transmembrane export across the plasma membrane"/>
    <property type="evidence" value="ECO:0007669"/>
    <property type="project" value="InterPro"/>
</dbReference>
<feature type="transmembrane region" description="Helical" evidence="10">
    <location>
        <begin position="248"/>
        <end position="267"/>
    </location>
</feature>
<keyword evidence="6" id="KW-0653">Protein transport</keyword>
<dbReference type="GO" id="GO:0005543">
    <property type="term" value="F:phospholipid binding"/>
    <property type="evidence" value="ECO:0007669"/>
    <property type="project" value="TreeGrafter"/>
</dbReference>
<keyword evidence="10" id="KW-0812">Transmembrane</keyword>
<accession>A0AAV0J1M7</accession>
<dbReference type="GO" id="GO:0044614">
    <property type="term" value="C:nuclear pore cytoplasmic filaments"/>
    <property type="evidence" value="ECO:0007669"/>
    <property type="project" value="TreeGrafter"/>
</dbReference>
<evidence type="ECO:0000256" key="7">
    <source>
        <dbReference type="ARBA" id="ARBA00023010"/>
    </source>
</evidence>
<evidence type="ECO:0000256" key="1">
    <source>
        <dbReference type="ARBA" id="ARBA00004567"/>
    </source>
</evidence>
<feature type="transmembrane region" description="Helical" evidence="10">
    <location>
        <begin position="99"/>
        <end position="119"/>
    </location>
</feature>
<feature type="transmembrane region" description="Helical" evidence="10">
    <location>
        <begin position="439"/>
        <end position="463"/>
    </location>
</feature>
<keyword evidence="7" id="KW-0811">Translocation</keyword>
<evidence type="ECO:0000256" key="4">
    <source>
        <dbReference type="ARBA" id="ARBA00022448"/>
    </source>
</evidence>
<keyword evidence="10" id="KW-0472">Membrane</keyword>
<dbReference type="InterPro" id="IPR038506">
    <property type="entry name" value="GLE1-like_sf"/>
</dbReference>
<organism evidence="12 13">
    <name type="scientific">Linum tenue</name>
    <dbReference type="NCBI Taxonomy" id="586396"/>
    <lineage>
        <taxon>Eukaryota</taxon>
        <taxon>Viridiplantae</taxon>
        <taxon>Streptophyta</taxon>
        <taxon>Embryophyta</taxon>
        <taxon>Tracheophyta</taxon>
        <taxon>Spermatophyta</taxon>
        <taxon>Magnoliopsida</taxon>
        <taxon>eudicotyledons</taxon>
        <taxon>Gunneridae</taxon>
        <taxon>Pentapetalae</taxon>
        <taxon>rosids</taxon>
        <taxon>fabids</taxon>
        <taxon>Malpighiales</taxon>
        <taxon>Linaceae</taxon>
        <taxon>Linum</taxon>
    </lineage>
</organism>
<name>A0AAV0J1M7_9ROSI</name>
<evidence type="ECO:0000256" key="8">
    <source>
        <dbReference type="ARBA" id="ARBA00023132"/>
    </source>
</evidence>
<dbReference type="PANTHER" id="PTHR12960:SF0">
    <property type="entry name" value="MRNA EXPORT FACTOR GLE1"/>
    <property type="match status" value="1"/>
</dbReference>
<feature type="region of interest" description="Disordered" evidence="11">
    <location>
        <begin position="767"/>
        <end position="807"/>
    </location>
</feature>